<dbReference type="GO" id="GO:0009236">
    <property type="term" value="P:cobalamin biosynthetic process"/>
    <property type="evidence" value="ECO:0007669"/>
    <property type="project" value="UniProtKB-UniPathway"/>
</dbReference>
<keyword evidence="3" id="KW-0169">Cobalamin biosynthesis</keyword>
<dbReference type="InterPro" id="IPR014776">
    <property type="entry name" value="4pyrrole_Mease_sub2"/>
</dbReference>
<dbReference type="Gene3D" id="3.40.1010.10">
    <property type="entry name" value="Cobalt-precorrin-4 Transmethylase, Domain 1"/>
    <property type="match status" value="2"/>
</dbReference>
<dbReference type="InterPro" id="IPR006364">
    <property type="entry name" value="CobI/CbiL/CobIJ_dom"/>
</dbReference>
<proteinExistence type="inferred from homology"/>
<dbReference type="NCBIfam" id="TIGR01466">
    <property type="entry name" value="cobJ_cbiH"/>
    <property type="match status" value="1"/>
</dbReference>
<keyword evidence="4 9" id="KW-0489">Methyltransferase</keyword>
<dbReference type="AlphaFoldDB" id="A0A543PL73"/>
<keyword evidence="6" id="KW-0949">S-adenosyl-L-methionine</keyword>
<evidence type="ECO:0000256" key="6">
    <source>
        <dbReference type="ARBA" id="ARBA00022691"/>
    </source>
</evidence>
<evidence type="ECO:0000256" key="5">
    <source>
        <dbReference type="ARBA" id="ARBA00022679"/>
    </source>
</evidence>
<evidence type="ECO:0000256" key="2">
    <source>
        <dbReference type="ARBA" id="ARBA00005879"/>
    </source>
</evidence>
<organism evidence="9 10">
    <name type="scientific">Humibacillus xanthopallidus</name>
    <dbReference type="NCBI Taxonomy" id="412689"/>
    <lineage>
        <taxon>Bacteria</taxon>
        <taxon>Bacillati</taxon>
        <taxon>Actinomycetota</taxon>
        <taxon>Actinomycetes</taxon>
        <taxon>Micrococcales</taxon>
        <taxon>Intrasporangiaceae</taxon>
        <taxon>Humibacillus</taxon>
    </lineage>
</organism>
<comment type="pathway">
    <text evidence="1">Cofactor biosynthesis; adenosylcobalamin biosynthesis.</text>
</comment>
<evidence type="ECO:0000259" key="8">
    <source>
        <dbReference type="Pfam" id="PF00590"/>
    </source>
</evidence>
<evidence type="ECO:0000256" key="4">
    <source>
        <dbReference type="ARBA" id="ARBA00022603"/>
    </source>
</evidence>
<dbReference type="InterPro" id="IPR006363">
    <property type="entry name" value="Cbl_synth_CobJ/CibH_dom"/>
</dbReference>
<protein>
    <submittedName>
        <fullName evidence="9">Precorrin-2 C20-methyltransferase/precorrin-3B C17-methyltransferase</fullName>
    </submittedName>
</protein>
<dbReference type="CDD" id="cd11646">
    <property type="entry name" value="Precorrin_3B_C17_MT"/>
    <property type="match status" value="1"/>
</dbReference>
<gene>
    <name evidence="9" type="ORF">FHX52_4043</name>
</gene>
<dbReference type="InterPro" id="IPR035996">
    <property type="entry name" value="4pyrrol_Methylase_sf"/>
</dbReference>
<dbReference type="PANTHER" id="PTHR47036:SF1">
    <property type="entry name" value="COBALT-FACTOR III C(17)-METHYLTRANSFERASE-RELATED"/>
    <property type="match status" value="1"/>
</dbReference>
<dbReference type="CDD" id="cd11645">
    <property type="entry name" value="Precorrin_2_C20_MT"/>
    <property type="match status" value="1"/>
</dbReference>
<evidence type="ECO:0000313" key="9">
    <source>
        <dbReference type="EMBL" id="TQN44822.1"/>
    </source>
</evidence>
<dbReference type="EMBL" id="VFQF01000003">
    <property type="protein sequence ID" value="TQN44822.1"/>
    <property type="molecule type" value="Genomic_DNA"/>
</dbReference>
<reference evidence="9 10" key="1">
    <citation type="submission" date="2019-06" db="EMBL/GenBank/DDBJ databases">
        <title>Sequencing the genomes of 1000 actinobacteria strains.</title>
        <authorList>
            <person name="Klenk H.-P."/>
        </authorList>
    </citation>
    <scope>NUCLEOTIDE SEQUENCE [LARGE SCALE GENOMIC DNA]</scope>
    <source>
        <strain evidence="9 10">DSM 21776</strain>
    </source>
</reference>
<dbReference type="SUPFAM" id="SSF53790">
    <property type="entry name" value="Tetrapyrrole methylase"/>
    <property type="match status" value="2"/>
</dbReference>
<dbReference type="OrthoDB" id="9804789at2"/>
<sequence>MSAVACGWLRGVGVGPGDPELVTVKAARLIGEADVVAYHSGPRGDSIARRIAATYFGPDVIEELLVYPVTTAETAHPLGYHGLMADFYDESADRLAAHLDSGRNVVVLAEGDPLFYGTYMYLHDRLSDRYDTAVVPGVTSVSGSAAAMATGLCRHEDVLTILPGTLPVPELARRLADTEAAVVMKLGRTFENVREALRQAGRLDEARYVERASSDSERVLPVAEVDAATVPYMSMVVVPGRDRRADSAGRASGSEPARGSGAEATSAARVVDQLPAHPASLTDLPAPHTCSGEVVVVGLGPGPDRWLTPEASVALTGVDHVVGYAPYVKRVPQREGLGRHASGNTVEVDRARHALELARKGERVAVVSGGDAGVFGMASAVFEAAEEHGYDDVQIRVVPGVTAAQAVAARAGAPLGGDFAILSLSDRLKPWPVVERRLRAAAAADLVIALYNPASRSRTEQIVRAREVLLEERSAGTVVVVGRDVGRAEESITVTTLGELDPATIDMLCLVIIGASGTRATPSGQVWTPRFVR</sequence>
<name>A0A543PL73_9MICO</name>
<dbReference type="NCBIfam" id="NF004647">
    <property type="entry name" value="PRK05990.1"/>
    <property type="match status" value="1"/>
</dbReference>
<dbReference type="RefSeq" id="WP_141824127.1">
    <property type="nucleotide sequence ID" value="NZ_BAAAQC010000009.1"/>
</dbReference>
<dbReference type="NCBIfam" id="TIGR01467">
    <property type="entry name" value="cobI_cbiL"/>
    <property type="match status" value="1"/>
</dbReference>
<dbReference type="InterPro" id="IPR012382">
    <property type="entry name" value="CobI/CbiL"/>
</dbReference>
<dbReference type="Gene3D" id="3.30.950.10">
    <property type="entry name" value="Methyltransferase, Cobalt-precorrin-4 Transmethylase, Domain 2"/>
    <property type="match status" value="2"/>
</dbReference>
<keyword evidence="5 9" id="KW-0808">Transferase</keyword>
<feature type="domain" description="Tetrapyrrole methylase" evidence="8">
    <location>
        <begin position="294"/>
        <end position="501"/>
    </location>
</feature>
<feature type="region of interest" description="Disordered" evidence="7">
    <location>
        <begin position="243"/>
        <end position="267"/>
    </location>
</feature>
<dbReference type="Pfam" id="PF00590">
    <property type="entry name" value="TP_methylase"/>
    <property type="match status" value="2"/>
</dbReference>
<dbReference type="GO" id="GO:0030788">
    <property type="term" value="F:precorrin-2 C20-methyltransferase activity"/>
    <property type="evidence" value="ECO:0007669"/>
    <property type="project" value="InterPro"/>
</dbReference>
<dbReference type="UniPathway" id="UPA00148"/>
<dbReference type="InterPro" id="IPR000878">
    <property type="entry name" value="4pyrrol_Mease"/>
</dbReference>
<evidence type="ECO:0000256" key="7">
    <source>
        <dbReference type="SAM" id="MobiDB-lite"/>
    </source>
</evidence>
<dbReference type="Proteomes" id="UP000320085">
    <property type="component" value="Unassembled WGS sequence"/>
</dbReference>
<dbReference type="InterPro" id="IPR051810">
    <property type="entry name" value="Precorrin_MeTrfase"/>
</dbReference>
<evidence type="ECO:0000256" key="3">
    <source>
        <dbReference type="ARBA" id="ARBA00022573"/>
    </source>
</evidence>
<evidence type="ECO:0000313" key="10">
    <source>
        <dbReference type="Proteomes" id="UP000320085"/>
    </source>
</evidence>
<feature type="domain" description="Tetrapyrrole methylase" evidence="8">
    <location>
        <begin position="11"/>
        <end position="221"/>
    </location>
</feature>
<evidence type="ECO:0000256" key="1">
    <source>
        <dbReference type="ARBA" id="ARBA00004953"/>
    </source>
</evidence>
<comment type="caution">
    <text evidence="9">The sequence shown here is derived from an EMBL/GenBank/DDBJ whole genome shotgun (WGS) entry which is preliminary data.</text>
</comment>
<comment type="similarity">
    <text evidence="2">Belongs to the precorrin methyltransferase family.</text>
</comment>
<dbReference type="GO" id="GO:0032259">
    <property type="term" value="P:methylation"/>
    <property type="evidence" value="ECO:0007669"/>
    <property type="project" value="UniProtKB-KW"/>
</dbReference>
<accession>A0A543PL73</accession>
<dbReference type="InterPro" id="IPR014777">
    <property type="entry name" value="4pyrrole_Mease_sub1"/>
</dbReference>
<dbReference type="PANTHER" id="PTHR47036">
    <property type="entry name" value="COBALT-FACTOR III C(17)-METHYLTRANSFERASE-RELATED"/>
    <property type="match status" value="1"/>
</dbReference>